<name>F9YAX4_KETVW</name>
<keyword evidence="2" id="KW-0614">Plasmid</keyword>
<dbReference type="KEGG" id="kvl:KVU_PA0106"/>
<sequence>MTSNDKLTHLSDQAERASEALMPEIRDNLRAMVGAVAMEPLPDHLTKLAIALGEALERAQEQKQASEADRLNATPDRE</sequence>
<evidence type="ECO:0000256" key="1">
    <source>
        <dbReference type="SAM" id="MobiDB-lite"/>
    </source>
</evidence>
<dbReference type="HOGENOM" id="CLU_2617286_0_0_5"/>
<reference evidence="2 3" key="1">
    <citation type="journal article" date="2011" name="J. Bacteriol.">
        <title>Complete genome sequence of the industrial strain Ketogulonicigenium vulgare WSH-001.</title>
        <authorList>
            <person name="Liu L."/>
            <person name="Li Y."/>
            <person name="Zhang J."/>
            <person name="Zhou Z."/>
            <person name="Liu J."/>
            <person name="Li X."/>
            <person name="Zhou J."/>
            <person name="Du G."/>
            <person name="Wang L."/>
            <person name="Chen J."/>
        </authorList>
    </citation>
    <scope>NUCLEOTIDE SEQUENCE [LARGE SCALE GENOMIC DNA]</scope>
    <source>
        <strain evidence="2 3">WSH-001</strain>
        <plasmid evidence="3">pKVU_100</plasmid>
    </source>
</reference>
<feature type="region of interest" description="Disordered" evidence="1">
    <location>
        <begin position="1"/>
        <end position="21"/>
    </location>
</feature>
<dbReference type="EMBL" id="CP002019">
    <property type="protein sequence ID" value="AEM42526.1"/>
    <property type="molecule type" value="Genomic_DNA"/>
</dbReference>
<evidence type="ECO:0000313" key="2">
    <source>
        <dbReference type="EMBL" id="AEM42526.1"/>
    </source>
</evidence>
<keyword evidence="3" id="KW-1185">Reference proteome</keyword>
<protein>
    <submittedName>
        <fullName evidence="2">Uncharacterized protein</fullName>
    </submittedName>
</protein>
<feature type="region of interest" description="Disordered" evidence="1">
    <location>
        <begin position="57"/>
        <end position="78"/>
    </location>
</feature>
<dbReference type="RefSeq" id="WP_013368453.1">
    <property type="nucleotide sequence ID" value="NC_017386.1"/>
</dbReference>
<dbReference type="Proteomes" id="UP000000692">
    <property type="component" value="Plasmid 1"/>
</dbReference>
<dbReference type="AlphaFoldDB" id="F9YAX4"/>
<organism evidence="2 3">
    <name type="scientific">Ketogulonicigenium vulgare (strain WSH-001)</name>
    <dbReference type="NCBI Taxonomy" id="759362"/>
    <lineage>
        <taxon>Bacteria</taxon>
        <taxon>Pseudomonadati</taxon>
        <taxon>Pseudomonadota</taxon>
        <taxon>Alphaproteobacteria</taxon>
        <taxon>Rhodobacterales</taxon>
        <taxon>Roseobacteraceae</taxon>
        <taxon>Ketogulonicigenium</taxon>
    </lineage>
</organism>
<evidence type="ECO:0000313" key="3">
    <source>
        <dbReference type="Proteomes" id="UP000000692"/>
    </source>
</evidence>
<accession>F9YAX4</accession>
<gene>
    <name evidence="2" type="ordered locus">KVU_PA0106</name>
</gene>
<proteinExistence type="predicted"/>
<geneLocation type="plasmid" evidence="3">
    <name>pKVU_100</name>
</geneLocation>